<dbReference type="FunFam" id="1.10.3210.10:FF:000035">
    <property type="entry name" value="HD family hydrolase"/>
    <property type="match status" value="1"/>
</dbReference>
<evidence type="ECO:0000256" key="6">
    <source>
        <dbReference type="ARBA" id="ARBA00022723"/>
    </source>
</evidence>
<evidence type="ECO:0000259" key="8">
    <source>
        <dbReference type="SMART" id="SM00471"/>
    </source>
</evidence>
<dbReference type="SUPFAM" id="SSF109604">
    <property type="entry name" value="HD-domain/PDEase-like"/>
    <property type="match status" value="1"/>
</dbReference>
<organism evidence="9 10">
    <name type="scientific">Candidatus Iainarchaeum sp</name>
    <dbReference type="NCBI Taxonomy" id="3101447"/>
    <lineage>
        <taxon>Archaea</taxon>
        <taxon>Candidatus Iainarchaeota</taxon>
        <taxon>Candidatus Iainarchaeia</taxon>
        <taxon>Candidatus Iainarchaeales</taxon>
        <taxon>Candidatus Iainarchaeaceae</taxon>
        <taxon>Candidatus Iainarchaeum</taxon>
    </lineage>
</organism>
<gene>
    <name evidence="9" type="ORF">J4415_01435</name>
</gene>
<comment type="cofactor">
    <cofactor evidence="3">
        <name>Co(2+)</name>
        <dbReference type="ChEBI" id="CHEBI:48828"/>
    </cofactor>
</comment>
<reference evidence="9" key="1">
    <citation type="submission" date="2021-03" db="EMBL/GenBank/DDBJ databases">
        <authorList>
            <person name="Jaffe A."/>
        </authorList>
    </citation>
    <scope>NUCLEOTIDE SEQUENCE</scope>
    <source>
        <strain evidence="9">RIFCSPHIGHO2_01_FULL_AR10_44_11</strain>
    </source>
</reference>
<dbReference type="Proteomes" id="UP000677687">
    <property type="component" value="Unassembled WGS sequence"/>
</dbReference>
<dbReference type="PANTHER" id="PTHR11845">
    <property type="entry name" value="5'-DEOXYNUCLEOTIDASE HDDC2"/>
    <property type="match status" value="1"/>
</dbReference>
<dbReference type="EC" id="3.1.3.89" evidence="5"/>
<dbReference type="InterPro" id="IPR003607">
    <property type="entry name" value="HD/PDEase_dom"/>
</dbReference>
<dbReference type="InterPro" id="IPR039356">
    <property type="entry name" value="YfbR/HDDC2"/>
</dbReference>
<proteinExistence type="predicted"/>
<dbReference type="AlphaFoldDB" id="A0A8T4KUR3"/>
<accession>A0A8T4KUR3</accession>
<evidence type="ECO:0000313" key="9">
    <source>
        <dbReference type="EMBL" id="MBS3057272.1"/>
    </source>
</evidence>
<dbReference type="GO" id="GO:0046872">
    <property type="term" value="F:metal ion binding"/>
    <property type="evidence" value="ECO:0007669"/>
    <property type="project" value="UniProtKB-KW"/>
</dbReference>
<comment type="catalytic activity">
    <reaction evidence="1">
        <text>a 2'-deoxyribonucleoside 5'-phosphate + H2O = a 2'-deoxyribonucleoside + phosphate</text>
        <dbReference type="Rhea" id="RHEA:36167"/>
        <dbReference type="ChEBI" id="CHEBI:15377"/>
        <dbReference type="ChEBI" id="CHEBI:18274"/>
        <dbReference type="ChEBI" id="CHEBI:43474"/>
        <dbReference type="ChEBI" id="CHEBI:65317"/>
        <dbReference type="EC" id="3.1.3.89"/>
    </reaction>
</comment>
<dbReference type="SMART" id="SM00471">
    <property type="entry name" value="HDc"/>
    <property type="match status" value="1"/>
</dbReference>
<dbReference type="Pfam" id="PF13023">
    <property type="entry name" value="HD_3"/>
    <property type="match status" value="1"/>
</dbReference>
<protein>
    <recommendedName>
        <fullName evidence="5">5'-deoxynucleotidase</fullName>
        <ecNumber evidence="5">3.1.3.89</ecNumber>
    </recommendedName>
</protein>
<dbReference type="EMBL" id="JAGVWD010000019">
    <property type="protein sequence ID" value="MBS3057272.1"/>
    <property type="molecule type" value="Genomic_DNA"/>
</dbReference>
<keyword evidence="7" id="KW-0378">Hydrolase</keyword>
<evidence type="ECO:0000313" key="10">
    <source>
        <dbReference type="Proteomes" id="UP000677687"/>
    </source>
</evidence>
<dbReference type="PANTHER" id="PTHR11845:SF13">
    <property type="entry name" value="5'-DEOXYNUCLEOTIDASE HDDC2"/>
    <property type="match status" value="1"/>
</dbReference>
<evidence type="ECO:0000256" key="4">
    <source>
        <dbReference type="ARBA" id="ARBA00011738"/>
    </source>
</evidence>
<comment type="subunit">
    <text evidence="4">Homodimer.</text>
</comment>
<evidence type="ECO:0000256" key="7">
    <source>
        <dbReference type="ARBA" id="ARBA00022801"/>
    </source>
</evidence>
<reference evidence="9" key="2">
    <citation type="submission" date="2021-05" db="EMBL/GenBank/DDBJ databases">
        <title>Protein family content uncovers lineage relationships and bacterial pathway maintenance mechanisms in DPANN archaea.</title>
        <authorList>
            <person name="Castelle C.J."/>
            <person name="Meheust R."/>
            <person name="Jaffe A.L."/>
            <person name="Seitz K."/>
            <person name="Gong X."/>
            <person name="Baker B.J."/>
            <person name="Banfield J.F."/>
        </authorList>
    </citation>
    <scope>NUCLEOTIDE SEQUENCE</scope>
    <source>
        <strain evidence="9">RIFCSPHIGHO2_01_FULL_AR10_44_11</strain>
    </source>
</reference>
<keyword evidence="6" id="KW-0479">Metal-binding</keyword>
<dbReference type="InterPro" id="IPR006674">
    <property type="entry name" value="HD_domain"/>
</dbReference>
<dbReference type="GO" id="GO:0002953">
    <property type="term" value="F:5'-deoxynucleotidase activity"/>
    <property type="evidence" value="ECO:0007669"/>
    <property type="project" value="UniProtKB-EC"/>
</dbReference>
<name>A0A8T4KUR3_9ARCH</name>
<evidence type="ECO:0000256" key="5">
    <source>
        <dbReference type="ARBA" id="ARBA00012964"/>
    </source>
</evidence>
<evidence type="ECO:0000256" key="2">
    <source>
        <dbReference type="ARBA" id="ARBA00001936"/>
    </source>
</evidence>
<sequence>MNSEKALIEFFQNAGKLKNIKRTGWKLMGIKNPESVAEHSFRLAVMAFALAPRFGLDAEKCAVLALIHDLPEAYTGDISHAGVPGKQQIANENKAMKKLIAKLEPKTKNGILKLWNEFIDEKSREAELIQQLDKLEMALQAFYYEKKKFTRRSLQVFFDDANLQITDKRLLKMLHALNDMRSR</sequence>
<comment type="caution">
    <text evidence="9">The sequence shown here is derived from an EMBL/GenBank/DDBJ whole genome shotgun (WGS) entry which is preliminary data.</text>
</comment>
<feature type="domain" description="HD/PDEase" evidence="8">
    <location>
        <begin position="32"/>
        <end position="147"/>
    </location>
</feature>
<dbReference type="GO" id="GO:0005737">
    <property type="term" value="C:cytoplasm"/>
    <property type="evidence" value="ECO:0007669"/>
    <property type="project" value="TreeGrafter"/>
</dbReference>
<evidence type="ECO:0000256" key="3">
    <source>
        <dbReference type="ARBA" id="ARBA00001941"/>
    </source>
</evidence>
<comment type="cofactor">
    <cofactor evidence="2">
        <name>Mn(2+)</name>
        <dbReference type="ChEBI" id="CHEBI:29035"/>
    </cofactor>
</comment>
<evidence type="ECO:0000256" key="1">
    <source>
        <dbReference type="ARBA" id="ARBA00001638"/>
    </source>
</evidence>
<dbReference type="Gene3D" id="1.10.3210.10">
    <property type="entry name" value="Hypothetical protein af1432"/>
    <property type="match status" value="1"/>
</dbReference>